<dbReference type="EMBL" id="WINI01000001">
    <property type="protein sequence ID" value="MQQ99239.1"/>
    <property type="molecule type" value="Genomic_DNA"/>
</dbReference>
<keyword evidence="2" id="KW-1185">Reference proteome</keyword>
<evidence type="ECO:0000313" key="2">
    <source>
        <dbReference type="Proteomes" id="UP000451565"/>
    </source>
</evidence>
<comment type="caution">
    <text evidence="1">The sequence shown here is derived from an EMBL/GenBank/DDBJ whole genome shotgun (WGS) entry which is preliminary data.</text>
</comment>
<gene>
    <name evidence="1" type="ORF">GEV47_00885</name>
</gene>
<proteinExistence type="predicted"/>
<name>A0A843YJT8_9BURK</name>
<sequence>MEGSHMFIEAFNYKRWSDQRTLEAIRSINGKEFPSAVKFAQQQLNHMIRVEEL</sequence>
<dbReference type="OrthoDB" id="9807509at2"/>
<accession>A0A843YJT8</accession>
<protein>
    <submittedName>
        <fullName evidence="1">Uncharacterized protein</fullName>
    </submittedName>
</protein>
<reference evidence="1 2" key="1">
    <citation type="submission" date="2019-10" db="EMBL/GenBank/DDBJ databases">
        <title>Glaciimonas soli sp. nov., a psychrophilic bacterium isolated from the forest soil of a high elevation mountain in Taiwan.</title>
        <authorList>
            <person name="Wang L.-T."/>
            <person name="Shieh W.Y."/>
        </authorList>
    </citation>
    <scope>NUCLEOTIDE SEQUENCE [LARGE SCALE GENOMIC DNA]</scope>
    <source>
        <strain evidence="1 2">GS1</strain>
    </source>
</reference>
<dbReference type="AlphaFoldDB" id="A0A843YJT8"/>
<organism evidence="1 2">
    <name type="scientific">Glaciimonas soli</name>
    <dbReference type="NCBI Taxonomy" id="2590999"/>
    <lineage>
        <taxon>Bacteria</taxon>
        <taxon>Pseudomonadati</taxon>
        <taxon>Pseudomonadota</taxon>
        <taxon>Betaproteobacteria</taxon>
        <taxon>Burkholderiales</taxon>
        <taxon>Oxalobacteraceae</taxon>
        <taxon>Glaciimonas</taxon>
    </lineage>
</organism>
<evidence type="ECO:0000313" key="1">
    <source>
        <dbReference type="EMBL" id="MQQ99239.1"/>
    </source>
</evidence>
<dbReference type="Proteomes" id="UP000451565">
    <property type="component" value="Unassembled WGS sequence"/>
</dbReference>